<name>A0A9D3ZM29_9ROSI</name>
<accession>A0A9D3ZM29</accession>
<comment type="caution">
    <text evidence="1">The sequence shown here is derived from an EMBL/GenBank/DDBJ whole genome shotgun (WGS) entry which is preliminary data.</text>
</comment>
<gene>
    <name evidence="1" type="ORF">J1N35_037751</name>
</gene>
<keyword evidence="2" id="KW-1185">Reference proteome</keyword>
<reference evidence="1 2" key="1">
    <citation type="journal article" date="2021" name="Plant Biotechnol. J.">
        <title>Multi-omics assisted identification of the key and species-specific regulatory components of drought-tolerant mechanisms in Gossypium stocksii.</title>
        <authorList>
            <person name="Yu D."/>
            <person name="Ke L."/>
            <person name="Zhang D."/>
            <person name="Wu Y."/>
            <person name="Sun Y."/>
            <person name="Mei J."/>
            <person name="Sun J."/>
            <person name="Sun Y."/>
        </authorList>
    </citation>
    <scope>NUCLEOTIDE SEQUENCE [LARGE SCALE GENOMIC DNA]</scope>
    <source>
        <strain evidence="2">cv. E1</strain>
        <tissue evidence="1">Leaf</tissue>
    </source>
</reference>
<evidence type="ECO:0000313" key="2">
    <source>
        <dbReference type="Proteomes" id="UP000828251"/>
    </source>
</evidence>
<dbReference type="Proteomes" id="UP000828251">
    <property type="component" value="Unassembled WGS sequence"/>
</dbReference>
<sequence length="124" mass="14173">MVVVDDNGQWWPDYNENESDNGLIGVATVTRSGDDIRCLVNVWQKPDTPVKYHIITLMVYFDEATDNKANLDQNTQIEVVLKSLTKNFVGFKVAYNFGDKKLKLAQLMKELQSYELVLNDSQLV</sequence>
<evidence type="ECO:0000313" key="1">
    <source>
        <dbReference type="EMBL" id="KAH1046967.1"/>
    </source>
</evidence>
<protein>
    <submittedName>
        <fullName evidence="1">Uncharacterized protein</fullName>
    </submittedName>
</protein>
<dbReference type="OrthoDB" id="1422334at2759"/>
<organism evidence="1 2">
    <name type="scientific">Gossypium stocksii</name>
    <dbReference type="NCBI Taxonomy" id="47602"/>
    <lineage>
        <taxon>Eukaryota</taxon>
        <taxon>Viridiplantae</taxon>
        <taxon>Streptophyta</taxon>
        <taxon>Embryophyta</taxon>
        <taxon>Tracheophyta</taxon>
        <taxon>Spermatophyta</taxon>
        <taxon>Magnoliopsida</taxon>
        <taxon>eudicotyledons</taxon>
        <taxon>Gunneridae</taxon>
        <taxon>Pentapetalae</taxon>
        <taxon>rosids</taxon>
        <taxon>malvids</taxon>
        <taxon>Malvales</taxon>
        <taxon>Malvaceae</taxon>
        <taxon>Malvoideae</taxon>
        <taxon>Gossypium</taxon>
    </lineage>
</organism>
<dbReference type="EMBL" id="JAIQCV010000011">
    <property type="protein sequence ID" value="KAH1046967.1"/>
    <property type="molecule type" value="Genomic_DNA"/>
</dbReference>
<proteinExistence type="predicted"/>
<dbReference type="AlphaFoldDB" id="A0A9D3ZM29"/>